<keyword evidence="1" id="KW-0812">Transmembrane</keyword>
<proteinExistence type="predicted"/>
<dbReference type="InterPro" id="IPR005625">
    <property type="entry name" value="PepSY-ass_TM"/>
</dbReference>
<comment type="caution">
    <text evidence="2">The sequence shown here is derived from an EMBL/GenBank/DDBJ whole genome shotgun (WGS) entry which is preliminary data.</text>
</comment>
<feature type="transmembrane region" description="Helical" evidence="1">
    <location>
        <begin position="440"/>
        <end position="461"/>
    </location>
</feature>
<evidence type="ECO:0000313" key="2">
    <source>
        <dbReference type="EMBL" id="MBE0370972.1"/>
    </source>
</evidence>
<feature type="transmembrane region" description="Helical" evidence="1">
    <location>
        <begin position="205"/>
        <end position="226"/>
    </location>
</feature>
<evidence type="ECO:0008006" key="4">
    <source>
        <dbReference type="Google" id="ProtNLM"/>
    </source>
</evidence>
<gene>
    <name evidence="2" type="ORF">PAUR_b1119</name>
</gene>
<keyword evidence="1" id="KW-1133">Transmembrane helix</keyword>
<dbReference type="EMBL" id="AQGV01000015">
    <property type="protein sequence ID" value="MBE0370972.1"/>
    <property type="molecule type" value="Genomic_DNA"/>
</dbReference>
<feature type="transmembrane region" description="Helical" evidence="1">
    <location>
        <begin position="247"/>
        <end position="267"/>
    </location>
</feature>
<sequence length="486" mass="55304">MIKSLLVWHRRFALLCVIPFIVWALSGLLHPAMSHFAKAERLKAPLVSVPEHILTTALPLKRVLADHQVTEFSHASIVEYDDDYYYQVIVAGIDTRRTVYYSTRTGVINRALNDELYARYLAQIWSGQLALEVALINEFSPAYAEINRMLPVYRVTLSNENNLYVDTLSKRIAAHNTPLRESLLFWFKQLHTFELVGGRHDLWRIIPMLAISLLLFGTATFGLLSYSLLWRRLKNKRVNTPVLHRSFGVVLSVCMLGFSTSSIHILVDKFFPETFRALSPGNAIFTASLTHDPVNDLLQAQGDNFQLVVIGEQIFTQVIKQVKAQHKPVLDFSYWRGERADVTSVDVATSLLSRQLNVAGAVSHWQKVDKFGPTYGFINKRLPVIQVSYAHTPDVLYSVEPHTGFIASVDGDWQTARSWHFGYLHKYHFLNPLGRGTRDIIMTFICIGLVITAGFGVRLYIGRRYRQKQACARRVLHPVVTPIKSN</sequence>
<keyword evidence="3" id="KW-1185">Reference proteome</keyword>
<dbReference type="RefSeq" id="WP_192509990.1">
    <property type="nucleotide sequence ID" value="NZ_AQGV01000015.1"/>
</dbReference>
<organism evidence="2 3">
    <name type="scientific">Pseudoalteromonas aurantia 208</name>
    <dbReference type="NCBI Taxonomy" id="1314867"/>
    <lineage>
        <taxon>Bacteria</taxon>
        <taxon>Pseudomonadati</taxon>
        <taxon>Pseudomonadota</taxon>
        <taxon>Gammaproteobacteria</taxon>
        <taxon>Alteromonadales</taxon>
        <taxon>Pseudoalteromonadaceae</taxon>
        <taxon>Pseudoalteromonas</taxon>
    </lineage>
</organism>
<evidence type="ECO:0000256" key="1">
    <source>
        <dbReference type="SAM" id="Phobius"/>
    </source>
</evidence>
<dbReference type="Proteomes" id="UP000615755">
    <property type="component" value="Unassembled WGS sequence"/>
</dbReference>
<evidence type="ECO:0000313" key="3">
    <source>
        <dbReference type="Proteomes" id="UP000615755"/>
    </source>
</evidence>
<protein>
    <recommendedName>
        <fullName evidence="4">PepSY domain-containing protein</fullName>
    </recommendedName>
</protein>
<keyword evidence="1" id="KW-0472">Membrane</keyword>
<reference evidence="2 3" key="1">
    <citation type="submission" date="2015-03" db="EMBL/GenBank/DDBJ databases">
        <title>Genome sequence of Pseudoalteromonas aurantia.</title>
        <authorList>
            <person name="Xie B.-B."/>
            <person name="Rong J.-C."/>
            <person name="Qin Q.-L."/>
            <person name="Zhang Y.-Z."/>
        </authorList>
    </citation>
    <scope>NUCLEOTIDE SEQUENCE [LARGE SCALE GENOMIC DNA]</scope>
    <source>
        <strain evidence="2 3">208</strain>
    </source>
</reference>
<feature type="transmembrane region" description="Helical" evidence="1">
    <location>
        <begin position="12"/>
        <end position="33"/>
    </location>
</feature>
<accession>A0ABR9EJI2</accession>
<dbReference type="Pfam" id="PF03929">
    <property type="entry name" value="PepSY_TM"/>
    <property type="match status" value="1"/>
</dbReference>
<name>A0ABR9EJI2_9GAMM</name>